<keyword evidence="3" id="KW-1185">Reference proteome</keyword>
<proteinExistence type="predicted"/>
<sequence length="112" mass="11839">MSMIFGTVEIPNVPEMPPTTTRDEVRVEKTADPKSEAEMDEEMFDVAEEVSYEGLTETEEAMIDAVVQNSLADTPLADPSGAGGTSELTPGTDVEVQITTPATDATTDGATI</sequence>
<feature type="region of interest" description="Disordered" evidence="1">
    <location>
        <begin position="1"/>
        <end position="39"/>
    </location>
</feature>
<feature type="compositionally biased region" description="Low complexity" evidence="1">
    <location>
        <begin position="99"/>
        <end position="112"/>
    </location>
</feature>
<dbReference type="Gramene" id="PGSC0003DMT400096548">
    <property type="protein sequence ID" value="PGSC0003DMT400096548"/>
    <property type="gene ID" value="PGSC0003DMG400046119"/>
</dbReference>
<dbReference type="AlphaFoldDB" id="M1DYP6"/>
<dbReference type="HOGENOM" id="CLU_029307_11_1_1"/>
<dbReference type="InParanoid" id="M1DYP6"/>
<dbReference type="EnsemblPlants" id="PGSC0003DMT400096548">
    <property type="protein sequence ID" value="PGSC0003DMT400096548"/>
    <property type="gene ID" value="PGSC0003DMG400046119"/>
</dbReference>
<feature type="compositionally biased region" description="Basic and acidic residues" evidence="1">
    <location>
        <begin position="21"/>
        <end position="37"/>
    </location>
</feature>
<name>M1DYP6_SOLTU</name>
<reference evidence="3" key="1">
    <citation type="journal article" date="2011" name="Nature">
        <title>Genome sequence and analysis of the tuber crop potato.</title>
        <authorList>
            <consortium name="The Potato Genome Sequencing Consortium"/>
        </authorList>
    </citation>
    <scope>NUCLEOTIDE SEQUENCE [LARGE SCALE GENOMIC DNA]</scope>
    <source>
        <strain evidence="3">cv. DM1-3 516 R44</strain>
    </source>
</reference>
<protein>
    <recommendedName>
        <fullName evidence="4">Polyprotein protein</fullName>
    </recommendedName>
</protein>
<reference evidence="2" key="2">
    <citation type="submission" date="2015-06" db="UniProtKB">
        <authorList>
            <consortium name="EnsemblPlants"/>
        </authorList>
    </citation>
    <scope>IDENTIFICATION</scope>
    <source>
        <strain evidence="2">DM1-3 516 R44</strain>
    </source>
</reference>
<organism evidence="2 3">
    <name type="scientific">Solanum tuberosum</name>
    <name type="common">Potato</name>
    <dbReference type="NCBI Taxonomy" id="4113"/>
    <lineage>
        <taxon>Eukaryota</taxon>
        <taxon>Viridiplantae</taxon>
        <taxon>Streptophyta</taxon>
        <taxon>Embryophyta</taxon>
        <taxon>Tracheophyta</taxon>
        <taxon>Spermatophyta</taxon>
        <taxon>Magnoliopsida</taxon>
        <taxon>eudicotyledons</taxon>
        <taxon>Gunneridae</taxon>
        <taxon>Pentapetalae</taxon>
        <taxon>asterids</taxon>
        <taxon>lamiids</taxon>
        <taxon>Solanales</taxon>
        <taxon>Solanaceae</taxon>
        <taxon>Solanoideae</taxon>
        <taxon>Solaneae</taxon>
        <taxon>Solanum</taxon>
    </lineage>
</organism>
<feature type="region of interest" description="Disordered" evidence="1">
    <location>
        <begin position="73"/>
        <end position="112"/>
    </location>
</feature>
<evidence type="ECO:0008006" key="4">
    <source>
        <dbReference type="Google" id="ProtNLM"/>
    </source>
</evidence>
<evidence type="ECO:0000313" key="3">
    <source>
        <dbReference type="Proteomes" id="UP000011115"/>
    </source>
</evidence>
<dbReference type="Proteomes" id="UP000011115">
    <property type="component" value="Unassembled WGS sequence"/>
</dbReference>
<dbReference type="PaxDb" id="4113-PGSC0003DMT400096548"/>
<accession>M1DYP6</accession>
<evidence type="ECO:0000256" key="1">
    <source>
        <dbReference type="SAM" id="MobiDB-lite"/>
    </source>
</evidence>
<evidence type="ECO:0000313" key="2">
    <source>
        <dbReference type="EnsemblPlants" id="PGSC0003DMT400096548"/>
    </source>
</evidence>